<proteinExistence type="predicted"/>
<dbReference type="InterPro" id="IPR018788">
    <property type="entry name" value="Proteasome_assmbl_chp_3"/>
</dbReference>
<gene>
    <name evidence="1" type="ORF">MPOL1434_LOCUS8409</name>
</gene>
<evidence type="ECO:0000313" key="1">
    <source>
        <dbReference type="EMBL" id="CAD8375286.1"/>
    </source>
</evidence>
<reference evidence="1" key="1">
    <citation type="submission" date="2021-01" db="EMBL/GenBank/DDBJ databases">
        <authorList>
            <person name="Corre E."/>
            <person name="Pelletier E."/>
            <person name="Niang G."/>
            <person name="Scheremetjew M."/>
            <person name="Finn R."/>
            <person name="Kale V."/>
            <person name="Holt S."/>
            <person name="Cochrane G."/>
            <person name="Meng A."/>
            <person name="Brown T."/>
            <person name="Cohen L."/>
        </authorList>
    </citation>
    <scope>NUCLEOTIDE SEQUENCE</scope>
    <source>
        <strain evidence="1">CCMP3303</strain>
    </source>
</reference>
<dbReference type="PANTHER" id="PTHR31051">
    <property type="entry name" value="PROTEASOME ASSEMBLY CHAPERONE 3"/>
    <property type="match status" value="1"/>
</dbReference>
<evidence type="ECO:0008006" key="2">
    <source>
        <dbReference type="Google" id="ProtNLM"/>
    </source>
</evidence>
<dbReference type="EMBL" id="HBEJ01014337">
    <property type="protein sequence ID" value="CAD8375286.1"/>
    <property type="molecule type" value="Transcribed_RNA"/>
</dbReference>
<dbReference type="Gene3D" id="3.30.230.90">
    <property type="match status" value="1"/>
</dbReference>
<dbReference type="PANTHER" id="PTHR31051:SF1">
    <property type="entry name" value="PROTEASOME ASSEMBLY CHAPERONE 3"/>
    <property type="match status" value="1"/>
</dbReference>
<dbReference type="AlphaFoldDB" id="A0A7S0AVE4"/>
<sequence length="163" mass="17011">MSAAAASTSSSGPAPALTASPKSLPTTLIRCYSIRSIHTDVMVQLFSDRIFLSVTQLNGKLGTLHSVTVEDSVIDNSRTYNVSTLLGRRDDATSEVMGRQIAERIASLGGSKPGMGGGGAVCPPILLGFALKKEAEGDPALFRAIVELLLQSYKEAVTTAATV</sequence>
<dbReference type="Pfam" id="PF10178">
    <property type="entry name" value="PAC3"/>
    <property type="match status" value="1"/>
</dbReference>
<dbReference type="GO" id="GO:0043248">
    <property type="term" value="P:proteasome assembly"/>
    <property type="evidence" value="ECO:0007669"/>
    <property type="project" value="InterPro"/>
</dbReference>
<protein>
    <recommendedName>
        <fullName evidence="2">Proteasome assembly chaperone 3</fullName>
    </recommendedName>
</protein>
<organism evidence="1">
    <name type="scientific">Minutocellus polymorphus</name>
    <dbReference type="NCBI Taxonomy" id="265543"/>
    <lineage>
        <taxon>Eukaryota</taxon>
        <taxon>Sar</taxon>
        <taxon>Stramenopiles</taxon>
        <taxon>Ochrophyta</taxon>
        <taxon>Bacillariophyta</taxon>
        <taxon>Mediophyceae</taxon>
        <taxon>Cymatosirophycidae</taxon>
        <taxon>Cymatosirales</taxon>
        <taxon>Cymatosiraceae</taxon>
        <taxon>Minutocellus</taxon>
    </lineage>
</organism>
<dbReference type="InterPro" id="IPR053720">
    <property type="entry name" value="Psm_Assembly_Chaperone"/>
</dbReference>
<name>A0A7S0AVE4_9STRA</name>
<accession>A0A7S0AVE4</accession>